<feature type="domain" description="Ketoreductase" evidence="4">
    <location>
        <begin position="10"/>
        <end position="188"/>
    </location>
</feature>
<dbReference type="CDD" id="cd05233">
    <property type="entry name" value="SDR_c"/>
    <property type="match status" value="1"/>
</dbReference>
<dbReference type="PRINTS" id="PR00080">
    <property type="entry name" value="SDRFAMILY"/>
</dbReference>
<evidence type="ECO:0000313" key="5">
    <source>
        <dbReference type="EMBL" id="BAN55125.1"/>
    </source>
</evidence>
<reference evidence="5 6" key="1">
    <citation type="journal article" date="2014" name="Genome Announc.">
        <title>The Complete Genome Sequence of Pseudomonas putida NBRC 14164T Confirms High Intraspecies Variation.</title>
        <authorList>
            <person name="Ohji S."/>
            <person name="Yamazoe A."/>
            <person name="Hosoyama A."/>
            <person name="Tsuchikane K."/>
            <person name="Ezaki T."/>
            <person name="Fujita N."/>
        </authorList>
    </citation>
    <scope>NUCLEOTIDE SEQUENCE [LARGE SCALE GENOMIC DNA]</scope>
    <source>
        <strain evidence="5 6">NBRC 14164</strain>
    </source>
</reference>
<keyword evidence="6" id="KW-1185">Reference proteome</keyword>
<sequence>MVTMTNTLKPLVVITGASSGIGLATAKLLSSRGHALLLLSRRLAPMEQLQLPNTLALAVDITDRAAVLAAVAEGEARFGPVDAIINNAGVMLLGSIATQDPEQWDRMLDVNVRGLLNGIHAVASGMVERRQGTIINVSSVAGRKAFPNHVAYVGTKFAVTGLSENLREELAPSNVRVITIEPGAVDTELLSHTTDAAIKAGYNDWKQEMGGVLTAETIAETIGFAYGQPQSVCIREIVVCATRQQQ</sequence>
<dbReference type="SMART" id="SM00822">
    <property type="entry name" value="PKS_KR"/>
    <property type="match status" value="1"/>
</dbReference>
<dbReference type="Gene3D" id="3.40.50.720">
    <property type="entry name" value="NAD(P)-binding Rossmann-like Domain"/>
    <property type="match status" value="1"/>
</dbReference>
<proteinExistence type="inferred from homology"/>
<dbReference type="PANTHER" id="PTHR43115:SF4">
    <property type="entry name" value="DEHYDROGENASE_REDUCTASE SDR FAMILY MEMBER 11"/>
    <property type="match status" value="1"/>
</dbReference>
<organism evidence="5 6">
    <name type="scientific">Pseudomonas putida NBRC 14164</name>
    <dbReference type="NCBI Taxonomy" id="1211579"/>
    <lineage>
        <taxon>Bacteria</taxon>
        <taxon>Pseudomonadati</taxon>
        <taxon>Pseudomonadota</taxon>
        <taxon>Gammaproteobacteria</taxon>
        <taxon>Pseudomonadales</taxon>
        <taxon>Pseudomonadaceae</taxon>
        <taxon>Pseudomonas</taxon>
    </lineage>
</organism>
<evidence type="ECO:0000256" key="1">
    <source>
        <dbReference type="ARBA" id="ARBA00006484"/>
    </source>
</evidence>
<evidence type="ECO:0000313" key="6">
    <source>
        <dbReference type="Proteomes" id="UP000016702"/>
    </source>
</evidence>
<dbReference type="PRINTS" id="PR00081">
    <property type="entry name" value="GDHRDH"/>
</dbReference>
<evidence type="ECO:0000256" key="3">
    <source>
        <dbReference type="RuleBase" id="RU000363"/>
    </source>
</evidence>
<dbReference type="InterPro" id="IPR020904">
    <property type="entry name" value="Sc_DH/Rdtase_CS"/>
</dbReference>
<gene>
    <name evidence="5" type="ORF">PP4_32720</name>
</gene>
<dbReference type="PANTHER" id="PTHR43115">
    <property type="entry name" value="DEHYDROGENASE/REDUCTASE SDR FAMILY MEMBER 11"/>
    <property type="match status" value="1"/>
</dbReference>
<evidence type="ECO:0000259" key="4">
    <source>
        <dbReference type="SMART" id="SM00822"/>
    </source>
</evidence>
<comment type="similarity">
    <text evidence="1 3">Belongs to the short-chain dehydrogenases/reductases (SDR) family.</text>
</comment>
<accession>A0ABM7EGX5</accession>
<protein>
    <submittedName>
        <fullName evidence="5">SDR-family protein</fullName>
    </submittedName>
</protein>
<dbReference type="InterPro" id="IPR057326">
    <property type="entry name" value="KR_dom"/>
</dbReference>
<dbReference type="PROSITE" id="PS00061">
    <property type="entry name" value="ADH_SHORT"/>
    <property type="match status" value="1"/>
</dbReference>
<dbReference type="Pfam" id="PF00106">
    <property type="entry name" value="adh_short"/>
    <property type="match status" value="1"/>
</dbReference>
<dbReference type="InterPro" id="IPR002347">
    <property type="entry name" value="SDR_fam"/>
</dbReference>
<evidence type="ECO:0000256" key="2">
    <source>
        <dbReference type="ARBA" id="ARBA00023002"/>
    </source>
</evidence>
<dbReference type="SUPFAM" id="SSF51735">
    <property type="entry name" value="NAD(P)-binding Rossmann-fold domains"/>
    <property type="match status" value="1"/>
</dbReference>
<dbReference type="InterPro" id="IPR036291">
    <property type="entry name" value="NAD(P)-bd_dom_sf"/>
</dbReference>
<dbReference type="EMBL" id="AP013070">
    <property type="protein sequence ID" value="BAN55125.1"/>
    <property type="molecule type" value="Genomic_DNA"/>
</dbReference>
<name>A0ABM7EGX5_PSEPU</name>
<keyword evidence="2" id="KW-0560">Oxidoreductase</keyword>
<dbReference type="Proteomes" id="UP000016702">
    <property type="component" value="Chromosome"/>
</dbReference>